<keyword evidence="2" id="KW-1185">Reference proteome</keyword>
<gene>
    <name evidence="1" type="ORF">KTAU_01610</name>
</gene>
<evidence type="ECO:0000313" key="2">
    <source>
        <dbReference type="Proteomes" id="UP000334820"/>
    </source>
</evidence>
<dbReference type="Pfam" id="PF13826">
    <property type="entry name" value="Monooxy_af470-like"/>
    <property type="match status" value="1"/>
</dbReference>
<comment type="caution">
    <text evidence="1">The sequence shown here is derived from an EMBL/GenBank/DDBJ whole genome shotgun (WGS) entry which is preliminary data.</text>
</comment>
<protein>
    <submittedName>
        <fullName evidence="1">Transcriptional regulator</fullName>
    </submittedName>
</protein>
<dbReference type="EMBL" id="BKZV01000001">
    <property type="protein sequence ID" value="GER81523.1"/>
    <property type="molecule type" value="Genomic_DNA"/>
</dbReference>
<accession>A0A5J4K0Y5</accession>
<sequence>MAHSIIKQRMTAQIEGSFVVFLIGMRINRPWQLHKWLPVLVAMPRMLKELQRQPELGLLGYHLHIGFPNSMVVQYWRSFEQLAAYAGEHNAQHWPAWVAFNRRVGSSGVVGIWHETYCVETGAYECIYNNMPPYGLAQAGQLVPAVGRKTTAAGRLARS</sequence>
<organism evidence="1 2">
    <name type="scientific">Thermogemmatispora aurantia</name>
    <dbReference type="NCBI Taxonomy" id="2045279"/>
    <lineage>
        <taxon>Bacteria</taxon>
        <taxon>Bacillati</taxon>
        <taxon>Chloroflexota</taxon>
        <taxon>Ktedonobacteria</taxon>
        <taxon>Thermogemmatisporales</taxon>
        <taxon>Thermogemmatisporaceae</taxon>
        <taxon>Thermogemmatispora</taxon>
    </lineage>
</organism>
<evidence type="ECO:0000313" key="1">
    <source>
        <dbReference type="EMBL" id="GER81523.1"/>
    </source>
</evidence>
<dbReference type="RefSeq" id="WP_151726587.1">
    <property type="nucleotide sequence ID" value="NZ_BKZV01000001.1"/>
</dbReference>
<dbReference type="InterPro" id="IPR025444">
    <property type="entry name" value="Monooxy_af470"/>
</dbReference>
<name>A0A5J4K0Y5_9CHLR</name>
<dbReference type="Proteomes" id="UP000334820">
    <property type="component" value="Unassembled WGS sequence"/>
</dbReference>
<proteinExistence type="predicted"/>
<dbReference type="AlphaFoldDB" id="A0A5J4K0Y5"/>
<reference evidence="1 2" key="1">
    <citation type="journal article" date="2019" name="Int. J. Syst. Evol. Microbiol.">
        <title>Thermogemmatispora aurantia sp. nov. and Thermogemmatispora argillosa sp. nov., within the class Ktedonobacteria, and emended description of the genus Thermogemmatispora.</title>
        <authorList>
            <person name="Zheng Y."/>
            <person name="Wang C.M."/>
            <person name="Sakai Y."/>
            <person name="Abe K."/>
            <person name="Yokota A."/>
            <person name="Yabe S."/>
        </authorList>
    </citation>
    <scope>NUCLEOTIDE SEQUENCE [LARGE SCALE GENOMIC DNA]</scope>
    <source>
        <strain evidence="1 2">A1-2</strain>
    </source>
</reference>